<evidence type="ECO:0008006" key="12">
    <source>
        <dbReference type="Google" id="ProtNLM"/>
    </source>
</evidence>
<evidence type="ECO:0000256" key="3">
    <source>
        <dbReference type="ARBA" id="ARBA00022448"/>
    </source>
</evidence>
<keyword evidence="8" id="KW-0496">Mitochondrion</keyword>
<dbReference type="GO" id="GO:0005742">
    <property type="term" value="C:mitochondrial outer membrane translocase complex"/>
    <property type="evidence" value="ECO:0007669"/>
    <property type="project" value="InterPro"/>
</dbReference>
<proteinExistence type="inferred from homology"/>
<organism evidence="10 11">
    <name type="scientific">Tortispora caseinolytica NRRL Y-17796</name>
    <dbReference type="NCBI Taxonomy" id="767744"/>
    <lineage>
        <taxon>Eukaryota</taxon>
        <taxon>Fungi</taxon>
        <taxon>Dikarya</taxon>
        <taxon>Ascomycota</taxon>
        <taxon>Saccharomycotina</taxon>
        <taxon>Trigonopsidomycetes</taxon>
        <taxon>Trigonopsidales</taxon>
        <taxon>Trigonopsidaceae</taxon>
        <taxon>Tortispora</taxon>
    </lineage>
</organism>
<comment type="similarity">
    <text evidence="2">Belongs to the Tom7 family.</text>
</comment>
<dbReference type="EMBL" id="KV453842">
    <property type="protein sequence ID" value="ODV90300.1"/>
    <property type="molecule type" value="Genomic_DNA"/>
</dbReference>
<evidence type="ECO:0000313" key="11">
    <source>
        <dbReference type="Proteomes" id="UP000095023"/>
    </source>
</evidence>
<keyword evidence="4" id="KW-0812">Transmembrane</keyword>
<dbReference type="GO" id="GO:0030150">
    <property type="term" value="P:protein import into mitochondrial matrix"/>
    <property type="evidence" value="ECO:0007669"/>
    <property type="project" value="InterPro"/>
</dbReference>
<dbReference type="OrthoDB" id="284357at2759"/>
<keyword evidence="3" id="KW-0813">Transport</keyword>
<dbReference type="Proteomes" id="UP000095023">
    <property type="component" value="Unassembled WGS sequence"/>
</dbReference>
<dbReference type="InterPro" id="IPR012621">
    <property type="entry name" value="Tom7"/>
</dbReference>
<sequence>MAFSLGLSEETRERLARLWDLSRIAIHYGWVPFVLYLGWRGSASKPNLFRILSPFPV</sequence>
<evidence type="ECO:0000256" key="8">
    <source>
        <dbReference type="ARBA" id="ARBA00023128"/>
    </source>
</evidence>
<keyword evidence="6" id="KW-0653">Protein transport</keyword>
<protein>
    <recommendedName>
        <fullName evidence="12">Tom7-domain-containing protein</fullName>
    </recommendedName>
</protein>
<name>A0A1E4TEV8_9ASCO</name>
<accession>A0A1E4TEV8</accession>
<evidence type="ECO:0000256" key="2">
    <source>
        <dbReference type="ARBA" id="ARBA00010917"/>
    </source>
</evidence>
<evidence type="ECO:0000313" key="10">
    <source>
        <dbReference type="EMBL" id="ODV90300.1"/>
    </source>
</evidence>
<dbReference type="AlphaFoldDB" id="A0A1E4TEV8"/>
<comment type="subcellular location">
    <subcellularLocation>
        <location evidence="1">Mitochondrion outer membrane</location>
        <topology evidence="1">Single-pass membrane protein</topology>
    </subcellularLocation>
</comment>
<dbReference type="Pfam" id="PF08038">
    <property type="entry name" value="Tom7"/>
    <property type="match status" value="1"/>
</dbReference>
<gene>
    <name evidence="10" type="ORF">CANCADRAFT_37012</name>
</gene>
<reference evidence="11" key="1">
    <citation type="submission" date="2016-02" db="EMBL/GenBank/DDBJ databases">
        <title>Comparative genomics of biotechnologically important yeasts.</title>
        <authorList>
            <consortium name="DOE Joint Genome Institute"/>
            <person name="Riley R."/>
            <person name="Haridas S."/>
            <person name="Wolfe K.H."/>
            <person name="Lopes M.R."/>
            <person name="Hittinger C.T."/>
            <person name="Goker M."/>
            <person name="Salamov A."/>
            <person name="Wisecaver J."/>
            <person name="Long T.M."/>
            <person name="Aerts A.L."/>
            <person name="Barry K."/>
            <person name="Choi C."/>
            <person name="Clum A."/>
            <person name="Coughlan A.Y."/>
            <person name="Deshpande S."/>
            <person name="Douglass A.P."/>
            <person name="Hanson S.J."/>
            <person name="Klenk H.-P."/>
            <person name="Labutti K."/>
            <person name="Lapidus A."/>
            <person name="Lindquist E."/>
            <person name="Lipzen A."/>
            <person name="Meier-Kolthoff J.P."/>
            <person name="Ohm R.A."/>
            <person name="Otillar R.P."/>
            <person name="Pangilinan J."/>
            <person name="Peng Y."/>
            <person name="Rokas A."/>
            <person name="Rosa C.A."/>
            <person name="Scheuner C."/>
            <person name="Sibirny A.A."/>
            <person name="Slot J.C."/>
            <person name="Stielow J.B."/>
            <person name="Sun H."/>
            <person name="Kurtzman C.P."/>
            <person name="Blackwell M."/>
            <person name="Jeffries T.W."/>
            <person name="Grigoriev I.V."/>
        </authorList>
    </citation>
    <scope>NUCLEOTIDE SEQUENCE [LARGE SCALE GENOMIC DNA]</scope>
    <source>
        <strain evidence="11">NRRL Y-17796</strain>
    </source>
</reference>
<evidence type="ECO:0000256" key="7">
    <source>
        <dbReference type="ARBA" id="ARBA00022989"/>
    </source>
</evidence>
<keyword evidence="9" id="KW-0472">Membrane</keyword>
<keyword evidence="5" id="KW-1000">Mitochondrion outer membrane</keyword>
<evidence type="ECO:0000256" key="9">
    <source>
        <dbReference type="ARBA" id="ARBA00023136"/>
    </source>
</evidence>
<evidence type="ECO:0000256" key="1">
    <source>
        <dbReference type="ARBA" id="ARBA00004572"/>
    </source>
</evidence>
<evidence type="ECO:0000256" key="6">
    <source>
        <dbReference type="ARBA" id="ARBA00022927"/>
    </source>
</evidence>
<keyword evidence="7" id="KW-1133">Transmembrane helix</keyword>
<keyword evidence="11" id="KW-1185">Reference proteome</keyword>
<evidence type="ECO:0000256" key="5">
    <source>
        <dbReference type="ARBA" id="ARBA00022787"/>
    </source>
</evidence>
<evidence type="ECO:0000256" key="4">
    <source>
        <dbReference type="ARBA" id="ARBA00022692"/>
    </source>
</evidence>